<feature type="transmembrane region" description="Helical" evidence="8">
    <location>
        <begin position="228"/>
        <end position="245"/>
    </location>
</feature>
<dbReference type="InterPro" id="IPR024041">
    <property type="entry name" value="NH4_transpt_AmtB-like_dom"/>
</dbReference>
<keyword evidence="4 8" id="KW-0812">Transmembrane</keyword>
<feature type="transmembrane region" description="Helical" evidence="8">
    <location>
        <begin position="349"/>
        <end position="367"/>
    </location>
</feature>
<feature type="transmembrane region" description="Helical" evidence="8">
    <location>
        <begin position="62"/>
        <end position="80"/>
    </location>
</feature>
<evidence type="ECO:0000259" key="10">
    <source>
        <dbReference type="Pfam" id="PF00909"/>
    </source>
</evidence>
<dbReference type="EMBL" id="HBJB01001994">
    <property type="protein sequence ID" value="CAE0842178.1"/>
    <property type="molecule type" value="Transcribed_RNA"/>
</dbReference>
<dbReference type="InterPro" id="IPR018047">
    <property type="entry name" value="Ammonium_transpt_CS"/>
</dbReference>
<dbReference type="PROSITE" id="PS01219">
    <property type="entry name" value="AMMONIUM_TRANSP"/>
    <property type="match status" value="1"/>
</dbReference>
<dbReference type="NCBIfam" id="TIGR00836">
    <property type="entry name" value="amt"/>
    <property type="match status" value="1"/>
</dbReference>
<name>A0A7S4GND2_OXYMA</name>
<dbReference type="GO" id="GO:0008519">
    <property type="term" value="F:ammonium channel activity"/>
    <property type="evidence" value="ECO:0007669"/>
    <property type="project" value="InterPro"/>
</dbReference>
<dbReference type="Pfam" id="PF00909">
    <property type="entry name" value="Ammonium_transp"/>
    <property type="match status" value="1"/>
</dbReference>
<evidence type="ECO:0000256" key="8">
    <source>
        <dbReference type="RuleBase" id="RU362002"/>
    </source>
</evidence>
<comment type="similarity">
    <text evidence="2 8">Belongs to the ammonia transporter channel (TC 1.A.11.2) family.</text>
</comment>
<dbReference type="InterPro" id="IPR001905">
    <property type="entry name" value="Ammonium_transpt"/>
</dbReference>
<dbReference type="GO" id="GO:0005886">
    <property type="term" value="C:plasma membrane"/>
    <property type="evidence" value="ECO:0007669"/>
    <property type="project" value="UniProtKB-SubCell"/>
</dbReference>
<evidence type="ECO:0000313" key="11">
    <source>
        <dbReference type="EMBL" id="CAE0842178.1"/>
    </source>
</evidence>
<protein>
    <recommendedName>
        <fullName evidence="8">Ammonium transporter</fullName>
    </recommendedName>
</protein>
<feature type="domain" description="Ammonium transporter AmtB-like" evidence="10">
    <location>
        <begin position="31"/>
        <end position="435"/>
    </location>
</feature>
<organism evidence="11">
    <name type="scientific">Oxyrrhis marina</name>
    <name type="common">Dinoflagellate</name>
    <dbReference type="NCBI Taxonomy" id="2969"/>
    <lineage>
        <taxon>Eukaryota</taxon>
        <taxon>Sar</taxon>
        <taxon>Alveolata</taxon>
        <taxon>Dinophyceae</taxon>
        <taxon>Oxyrrhinales</taxon>
        <taxon>Oxyrrhinaceae</taxon>
        <taxon>Oxyrrhis</taxon>
    </lineage>
</organism>
<dbReference type="AlphaFoldDB" id="A0A7S4GND2"/>
<evidence type="ECO:0000256" key="7">
    <source>
        <dbReference type="ARBA" id="ARBA00023177"/>
    </source>
</evidence>
<feature type="transmembrane region" description="Helical" evidence="8">
    <location>
        <begin position="295"/>
        <end position="313"/>
    </location>
</feature>
<evidence type="ECO:0000256" key="1">
    <source>
        <dbReference type="ARBA" id="ARBA00004141"/>
    </source>
</evidence>
<feature type="region of interest" description="Disordered" evidence="9">
    <location>
        <begin position="432"/>
        <end position="459"/>
    </location>
</feature>
<dbReference type="InterPro" id="IPR029020">
    <property type="entry name" value="Ammonium/urea_transptr"/>
</dbReference>
<evidence type="ECO:0000256" key="2">
    <source>
        <dbReference type="ARBA" id="ARBA00005887"/>
    </source>
</evidence>
<evidence type="ECO:0000256" key="5">
    <source>
        <dbReference type="ARBA" id="ARBA00022989"/>
    </source>
</evidence>
<keyword evidence="3 8" id="KW-0813">Transport</keyword>
<dbReference type="PANTHER" id="PTHR11730">
    <property type="entry name" value="AMMONIUM TRANSPORTER"/>
    <property type="match status" value="1"/>
</dbReference>
<feature type="transmembrane region" description="Helical" evidence="8">
    <location>
        <begin position="265"/>
        <end position="283"/>
    </location>
</feature>
<feature type="transmembrane region" description="Helical" evidence="8">
    <location>
        <begin position="122"/>
        <end position="140"/>
    </location>
</feature>
<comment type="subcellular location">
    <subcellularLocation>
        <location evidence="8">Cell membrane</location>
        <topology evidence="8">Multi-pass membrane protein</topology>
    </subcellularLocation>
    <subcellularLocation>
        <location evidence="1">Membrane</location>
        <topology evidence="1">Multi-pass membrane protein</topology>
    </subcellularLocation>
</comment>
<feature type="transmembrane region" description="Helical" evidence="8">
    <location>
        <begin position="319"/>
        <end position="337"/>
    </location>
</feature>
<feature type="transmembrane region" description="Helical" evidence="8">
    <location>
        <begin position="387"/>
        <end position="410"/>
    </location>
</feature>
<dbReference type="GO" id="GO:0097272">
    <property type="term" value="P:ammonium homeostasis"/>
    <property type="evidence" value="ECO:0007669"/>
    <property type="project" value="TreeGrafter"/>
</dbReference>
<dbReference type="PANTHER" id="PTHR11730:SF6">
    <property type="entry name" value="AMMONIUM TRANSPORTER"/>
    <property type="match status" value="1"/>
</dbReference>
<dbReference type="FunFam" id="1.10.3430.10:FF:000008">
    <property type="entry name" value="Ammonium transporter"/>
    <property type="match status" value="1"/>
</dbReference>
<proteinExistence type="inferred from homology"/>
<evidence type="ECO:0000256" key="6">
    <source>
        <dbReference type="ARBA" id="ARBA00023136"/>
    </source>
</evidence>
<feature type="transmembrane region" description="Helical" evidence="8">
    <location>
        <begin position="186"/>
        <end position="207"/>
    </location>
</feature>
<keyword evidence="6 8" id="KW-0472">Membrane</keyword>
<dbReference type="SUPFAM" id="SSF111352">
    <property type="entry name" value="Ammonium transporter"/>
    <property type="match status" value="1"/>
</dbReference>
<feature type="transmembrane region" description="Helical" evidence="8">
    <location>
        <begin position="147"/>
        <end position="166"/>
    </location>
</feature>
<evidence type="ECO:0000256" key="9">
    <source>
        <dbReference type="SAM" id="MobiDB-lite"/>
    </source>
</evidence>
<sequence>MADAAPPTLAELTAQVAQMKADYDEALDTCWILVCAALVFFMHAGFTMLETGCVQLKNTQNILCKNGLVVVIATICWYLIGYGLAYGEPNTEGGSFCGTSHFAGGGFLEEQANGVNRWRDWFFQWAFCATCGTIVSGAMAERTALTGFAVYVAAMTTFVYPIVVHWTWSGAGWLNNDTRTASYKDFAGSGIVHMCGGISALVGAAVVGPRQGRFAADVDQDKFVPHNVPILVLGTFILFFGWFGFNPGSSLAMKSQADAFSASMVAMNTTAGGAMGGLVVYLLEFVLTKKHSVGALCNGILAGLVGITAACGSVEPGEAFVIGGVGGLFYLAGSALARAIKVDDPIEAFAVHGCAGFWGVLAVGLFGSEEVGGNGIFHGGENSGAQLGVQLLGALMITLWSGGFAALFFVPLKAAGLLRVSEEMQTMGLDEAKHSPRSAYSMGEPMTSTGKPVAPPREAPVKEVAVEVAVVVSTEADDGHES</sequence>
<evidence type="ECO:0000256" key="4">
    <source>
        <dbReference type="ARBA" id="ARBA00022692"/>
    </source>
</evidence>
<accession>A0A7S4GND2</accession>
<reference evidence="11" key="1">
    <citation type="submission" date="2021-01" db="EMBL/GenBank/DDBJ databases">
        <authorList>
            <person name="Corre E."/>
            <person name="Pelletier E."/>
            <person name="Niang G."/>
            <person name="Scheremetjew M."/>
            <person name="Finn R."/>
            <person name="Kale V."/>
            <person name="Holt S."/>
            <person name="Cochrane G."/>
            <person name="Meng A."/>
            <person name="Brown T."/>
            <person name="Cohen L."/>
        </authorList>
    </citation>
    <scope>NUCLEOTIDE SEQUENCE</scope>
    <source>
        <strain evidence="11">LB1974</strain>
    </source>
</reference>
<dbReference type="Gene3D" id="1.10.3430.10">
    <property type="entry name" value="Ammonium transporter AmtB like domains"/>
    <property type="match status" value="1"/>
</dbReference>
<keyword evidence="5 8" id="KW-1133">Transmembrane helix</keyword>
<gene>
    <name evidence="11" type="ORF">OMAR00294_LOCUS1701</name>
</gene>
<keyword evidence="7 8" id="KW-0924">Ammonia transport</keyword>
<feature type="transmembrane region" description="Helical" evidence="8">
    <location>
        <begin position="31"/>
        <end position="50"/>
    </location>
</feature>
<evidence type="ECO:0000256" key="3">
    <source>
        <dbReference type="ARBA" id="ARBA00022448"/>
    </source>
</evidence>